<keyword evidence="10" id="KW-0378">Hydrolase</keyword>
<comment type="catalytic activity">
    <reaction evidence="7 8">
        <text>L-threonylcarbamoyladenylate + adenosine(37) in tRNA = N(6)-L-threonylcarbamoyladenosine(37) in tRNA + AMP + H(+)</text>
        <dbReference type="Rhea" id="RHEA:37059"/>
        <dbReference type="Rhea" id="RHEA-COMP:10162"/>
        <dbReference type="Rhea" id="RHEA-COMP:10163"/>
        <dbReference type="ChEBI" id="CHEBI:15378"/>
        <dbReference type="ChEBI" id="CHEBI:73682"/>
        <dbReference type="ChEBI" id="CHEBI:74411"/>
        <dbReference type="ChEBI" id="CHEBI:74418"/>
        <dbReference type="ChEBI" id="CHEBI:456215"/>
        <dbReference type="EC" id="2.3.1.234"/>
    </reaction>
</comment>
<comment type="function">
    <text evidence="8">Required for the formation of a threonylcarbamoyl group on adenosine at position 37 (t(6)A37) in tRNAs that read codons beginning with adenine. Is probably involved in the transfer of the threonylcarbamoyl moiety of threonylcarbamoyl-AMP (TC-AMP) to the N6 group of A37.</text>
</comment>
<dbReference type="InterPro" id="IPR034680">
    <property type="entry name" value="Kae1_archaea_euk"/>
</dbReference>
<feature type="binding site" evidence="8">
    <location>
        <position position="268"/>
    </location>
    <ligand>
        <name>substrate</name>
    </ligand>
</feature>
<evidence type="ECO:0000259" key="9">
    <source>
        <dbReference type="Pfam" id="PF00814"/>
    </source>
</evidence>
<evidence type="ECO:0000256" key="6">
    <source>
        <dbReference type="ARBA" id="ARBA00023315"/>
    </source>
</evidence>
<evidence type="ECO:0000256" key="5">
    <source>
        <dbReference type="ARBA" id="ARBA00023004"/>
    </source>
</evidence>
<dbReference type="HAMAP" id="MF_01446">
    <property type="entry name" value="Kae1"/>
    <property type="match status" value="1"/>
</dbReference>
<dbReference type="PROSITE" id="PS01016">
    <property type="entry name" value="GLYCOPROTEASE"/>
    <property type="match status" value="1"/>
</dbReference>
<dbReference type="GO" id="GO:0005506">
    <property type="term" value="F:iron ion binding"/>
    <property type="evidence" value="ECO:0007669"/>
    <property type="project" value="UniProtKB-UniRule"/>
</dbReference>
<evidence type="ECO:0000256" key="4">
    <source>
        <dbReference type="ARBA" id="ARBA00022723"/>
    </source>
</evidence>
<feature type="binding site" evidence="8">
    <location>
        <begin position="131"/>
        <end position="135"/>
    </location>
    <ligand>
        <name>substrate</name>
    </ligand>
</feature>
<feature type="binding site" evidence="8">
    <location>
        <position position="176"/>
    </location>
    <ligand>
        <name>substrate</name>
    </ligand>
</feature>
<dbReference type="EC" id="2.3.1.234" evidence="8"/>
<evidence type="ECO:0000313" key="10">
    <source>
        <dbReference type="EMBL" id="ADD92945.1"/>
    </source>
</evidence>
<evidence type="ECO:0000256" key="1">
    <source>
        <dbReference type="ARBA" id="ARBA00022490"/>
    </source>
</evidence>
<keyword evidence="4 8" id="KW-0479">Metal-binding</keyword>
<dbReference type="AlphaFoldDB" id="D6PB44"/>
<dbReference type="InterPro" id="IPR043129">
    <property type="entry name" value="ATPase_NBD"/>
</dbReference>
<dbReference type="Gene3D" id="3.30.420.40">
    <property type="match status" value="2"/>
</dbReference>
<keyword evidence="3 8" id="KW-0819">tRNA processing</keyword>
<dbReference type="PANTHER" id="PTHR11735">
    <property type="entry name" value="TRNA N6-ADENOSINE THREONYLCARBAMOYLTRANSFERASE"/>
    <property type="match status" value="1"/>
</dbReference>
<organism evidence="10">
    <name type="scientific">uncultured archaeon MedDCM-OCT-S04-C14</name>
    <dbReference type="NCBI Taxonomy" id="743084"/>
    <lineage>
        <taxon>Archaea</taxon>
        <taxon>environmental samples</taxon>
    </lineage>
</organism>
<dbReference type="EMBL" id="GU942958">
    <property type="protein sequence ID" value="ADD92945.1"/>
    <property type="molecule type" value="Genomic_DNA"/>
</dbReference>
<keyword evidence="6 8" id="KW-0012">Acyltransferase</keyword>
<keyword evidence="10" id="KW-0645">Protease</keyword>
<feature type="binding site" evidence="8">
    <location>
        <position position="180"/>
    </location>
    <ligand>
        <name>substrate</name>
    </ligand>
</feature>
<proteinExistence type="inferred from homology"/>
<dbReference type="GO" id="GO:0002949">
    <property type="term" value="P:tRNA threonylcarbamoyladenosine modification"/>
    <property type="evidence" value="ECO:0007669"/>
    <property type="project" value="UniProtKB-UniRule"/>
</dbReference>
<evidence type="ECO:0000256" key="8">
    <source>
        <dbReference type="HAMAP-Rule" id="MF_01446"/>
    </source>
</evidence>
<reference evidence="10" key="1">
    <citation type="journal article" date="2010" name="ISME J.">
        <title>Metagenome of the Mediterranean deep chlorophyll maximum studied by direct and fosmid library 454 pyrosequencing.</title>
        <authorList>
            <person name="Ghai R."/>
            <person name="Martin-Cuadrado A.B."/>
            <person name="Molto A.G."/>
            <person name="Heredia I.G."/>
            <person name="Cabrera R."/>
            <person name="Martin J."/>
            <person name="Verdu M."/>
            <person name="Deschamps P."/>
            <person name="Moreira D."/>
            <person name="Lopez-Garcia P."/>
            <person name="Mira A."/>
            <person name="Rodriguez-Valera F."/>
        </authorList>
    </citation>
    <scope>NUCLEOTIDE SEQUENCE</scope>
</reference>
<feature type="binding site" evidence="8">
    <location>
        <position position="296"/>
    </location>
    <ligand>
        <name>Fe cation</name>
        <dbReference type="ChEBI" id="CHEBI:24875"/>
    </ligand>
</feature>
<dbReference type="SUPFAM" id="SSF53067">
    <property type="entry name" value="Actin-like ATPase domain"/>
    <property type="match status" value="1"/>
</dbReference>
<evidence type="ECO:0000256" key="3">
    <source>
        <dbReference type="ARBA" id="ARBA00022694"/>
    </source>
</evidence>
<dbReference type="GO" id="GO:0000408">
    <property type="term" value="C:EKC/KEOPS complex"/>
    <property type="evidence" value="ECO:0007669"/>
    <property type="project" value="InterPro"/>
</dbReference>
<feature type="binding site" evidence="8">
    <location>
        <position position="114"/>
    </location>
    <ligand>
        <name>Fe cation</name>
        <dbReference type="ChEBI" id="CHEBI:24875"/>
    </ligand>
</feature>
<dbReference type="NCBIfam" id="TIGR03722">
    <property type="entry name" value="arch_KAE1"/>
    <property type="match status" value="1"/>
</dbReference>
<gene>
    <name evidence="8" type="primary">kae1</name>
</gene>
<feature type="binding site" evidence="8">
    <location>
        <position position="163"/>
    </location>
    <ligand>
        <name>substrate</name>
    </ligand>
</feature>
<evidence type="ECO:0000256" key="2">
    <source>
        <dbReference type="ARBA" id="ARBA00022679"/>
    </source>
</evidence>
<feature type="binding site" evidence="8">
    <location>
        <position position="110"/>
    </location>
    <ligand>
        <name>Fe cation</name>
        <dbReference type="ChEBI" id="CHEBI:24875"/>
    </ligand>
</feature>
<dbReference type="Pfam" id="PF00814">
    <property type="entry name" value="TsaD"/>
    <property type="match status" value="1"/>
</dbReference>
<dbReference type="InterPro" id="IPR017860">
    <property type="entry name" value="Peptidase_M22_CS"/>
</dbReference>
<dbReference type="GO" id="GO:0005737">
    <property type="term" value="C:cytoplasm"/>
    <property type="evidence" value="ECO:0007669"/>
    <property type="project" value="UniProtKB-SubCell"/>
</dbReference>
<comment type="subcellular location">
    <subcellularLocation>
        <location evidence="8">Cytoplasm</location>
    </subcellularLocation>
</comment>
<dbReference type="GO" id="GO:0008233">
    <property type="term" value="F:peptidase activity"/>
    <property type="evidence" value="ECO:0007669"/>
    <property type="project" value="UniProtKB-KW"/>
</dbReference>
<dbReference type="NCBIfam" id="NF007174">
    <property type="entry name" value="PRK09605.1"/>
    <property type="match status" value="1"/>
</dbReference>
<comment type="cofactor">
    <cofactor evidence="8">
        <name>Fe(2+)</name>
        <dbReference type="ChEBI" id="CHEBI:29033"/>
    </cofactor>
    <text evidence="8">Binds 1 Fe(2+) ion per subunit.</text>
</comment>
<protein>
    <recommendedName>
        <fullName evidence="8">tRNA N6-adenosine threonylcarbamoyltransferase</fullName>
        <ecNumber evidence="8">2.3.1.234</ecNumber>
    </recommendedName>
    <alternativeName>
        <fullName evidence="8">N6-L-threonylcarbamoyladenine synthase</fullName>
        <shortName evidence="8">t(6)A synthase</shortName>
    </alternativeName>
    <alternativeName>
        <fullName evidence="8">t(6)A37 threonylcarbamoyladenosine biosynthesis protein Kae1</fullName>
    </alternativeName>
    <alternativeName>
        <fullName evidence="8">tRNA threonylcarbamoyladenosine biosynthesis protein Kae1</fullName>
    </alternativeName>
</protein>
<dbReference type="InterPro" id="IPR017861">
    <property type="entry name" value="KAE1/TsaD"/>
</dbReference>
<sequence>MSGWTLGIETTAHTLSFGLVDADGIPHPAASDTLRPDQGGIHPREAADHHKDVASSLFIEALSKHNLTHEDIGAVAYSQGPGLGPCLRVGAAVARGLATRMNVPLIGVNHCVAHIEIGRQQCGCDDPVLLYVSGGNTQVIARLNGRYRVLGETLDIGIGNMLDKFARNQGIPFPGGPKIEQLAAQYLEREPNPSMEGLQLPYAVRGMDLAFSGLLTAAQRLIDNGAPLDAVCWSLQEHAFASCVEVAERAMAHTGKSELLLGGGVACNQRIRTMCTEMSADREGTSHAPPRMYCIDNGTMIALLGWLELKKRTTALEHSAIDQYLRTDQTPIVWS</sequence>
<feature type="binding site" evidence="8">
    <location>
        <position position="131"/>
    </location>
    <ligand>
        <name>Fe cation</name>
        <dbReference type="ChEBI" id="CHEBI:24875"/>
    </ligand>
</feature>
<dbReference type="NCBIfam" id="TIGR00329">
    <property type="entry name" value="gcp_kae1"/>
    <property type="match status" value="1"/>
</dbReference>
<dbReference type="GO" id="GO:0006508">
    <property type="term" value="P:proteolysis"/>
    <property type="evidence" value="ECO:0007669"/>
    <property type="project" value="UniProtKB-KW"/>
</dbReference>
<comment type="similarity">
    <text evidence="8">Belongs to the KAE1 / TsaD family.</text>
</comment>
<keyword evidence="5 8" id="KW-0408">Iron</keyword>
<evidence type="ECO:0000256" key="7">
    <source>
        <dbReference type="ARBA" id="ARBA00048117"/>
    </source>
</evidence>
<dbReference type="GO" id="GO:0061711">
    <property type="term" value="F:tRNA N(6)-L-threonylcarbamoyladenine synthase activity"/>
    <property type="evidence" value="ECO:0007669"/>
    <property type="project" value="UniProtKB-EC"/>
</dbReference>
<dbReference type="InterPro" id="IPR000905">
    <property type="entry name" value="Gcp-like_dom"/>
</dbReference>
<dbReference type="PRINTS" id="PR00789">
    <property type="entry name" value="OSIALOPTASE"/>
</dbReference>
<feature type="domain" description="Gcp-like" evidence="9">
    <location>
        <begin position="33"/>
        <end position="302"/>
    </location>
</feature>
<keyword evidence="2 8" id="KW-0808">Transferase</keyword>
<dbReference type="PANTHER" id="PTHR11735:SF14">
    <property type="entry name" value="TRNA N6-ADENOSINE THREONYLCARBAMOYLTRANSFERASE"/>
    <property type="match status" value="1"/>
</dbReference>
<name>D6PB44_9ARCH</name>
<keyword evidence="1 8" id="KW-0963">Cytoplasm</keyword>
<accession>D6PB44</accession>